<dbReference type="Gene3D" id="3.90.550.10">
    <property type="entry name" value="Spore Coat Polysaccharide Biosynthesis Protein SpsA, Chain A"/>
    <property type="match status" value="1"/>
</dbReference>
<dbReference type="OrthoDB" id="6307329at2"/>
<feature type="domain" description="Glycosyltransferase 2-like" evidence="1">
    <location>
        <begin position="5"/>
        <end position="125"/>
    </location>
</feature>
<accession>A0A243WCM8</accession>
<keyword evidence="3" id="KW-1185">Reference proteome</keyword>
<evidence type="ECO:0000259" key="1">
    <source>
        <dbReference type="Pfam" id="PF00535"/>
    </source>
</evidence>
<dbReference type="AlphaFoldDB" id="A0A243WCM8"/>
<dbReference type="SUPFAM" id="SSF53448">
    <property type="entry name" value="Nucleotide-diphospho-sugar transferases"/>
    <property type="match status" value="1"/>
</dbReference>
<dbReference type="InterPro" id="IPR029044">
    <property type="entry name" value="Nucleotide-diphossugar_trans"/>
</dbReference>
<protein>
    <recommendedName>
        <fullName evidence="1">Glycosyltransferase 2-like domain-containing protein</fullName>
    </recommendedName>
</protein>
<name>A0A243WCM8_9BACT</name>
<sequence length="313" mass="36383">MELISIIIPCFNYGWALAETLSSVLAQTYQQWECIVVNDGSQDDTEQVARSFIKRDKRFKYIYQTNTGVSRARNNGLQHARGTYIQFLDADDLLADRKLEVHLNYLLQNPQVDLVYGPVKYFDNGCFGSFRESLDKSLIPWMPKVSGKGYGILFRLVKSNIMVIQSPLIKKASLDKTGHFKEGMRYNEDWYLWIKFALAGMHMVYDDAVEGLSYVRVHETSASYDNIKMVIGEREMRLLLRTDLASKIYVDIAQYNMDRLIELSQRLGSMYFNDKKFRKGIELFLYNARVTGSYLENLKHILHYLKRGLINLI</sequence>
<dbReference type="EMBL" id="MTSE01000007">
    <property type="protein sequence ID" value="OUJ73155.1"/>
    <property type="molecule type" value="Genomic_DNA"/>
</dbReference>
<dbReference type="RefSeq" id="WP_086594917.1">
    <property type="nucleotide sequence ID" value="NZ_MTSE01000007.1"/>
</dbReference>
<organism evidence="2 3">
    <name type="scientific">Hymenobacter crusticola</name>
    <dbReference type="NCBI Taxonomy" id="1770526"/>
    <lineage>
        <taxon>Bacteria</taxon>
        <taxon>Pseudomonadati</taxon>
        <taxon>Bacteroidota</taxon>
        <taxon>Cytophagia</taxon>
        <taxon>Cytophagales</taxon>
        <taxon>Hymenobacteraceae</taxon>
        <taxon>Hymenobacter</taxon>
    </lineage>
</organism>
<dbReference type="PANTHER" id="PTHR43685:SF2">
    <property type="entry name" value="GLYCOSYLTRANSFERASE 2-LIKE DOMAIN-CONTAINING PROTEIN"/>
    <property type="match status" value="1"/>
</dbReference>
<evidence type="ECO:0000313" key="2">
    <source>
        <dbReference type="EMBL" id="OUJ73155.1"/>
    </source>
</evidence>
<dbReference type="CDD" id="cd00761">
    <property type="entry name" value="Glyco_tranf_GTA_type"/>
    <property type="match status" value="1"/>
</dbReference>
<dbReference type="InterPro" id="IPR050834">
    <property type="entry name" value="Glycosyltransf_2"/>
</dbReference>
<dbReference type="PANTHER" id="PTHR43685">
    <property type="entry name" value="GLYCOSYLTRANSFERASE"/>
    <property type="match status" value="1"/>
</dbReference>
<comment type="caution">
    <text evidence="2">The sequence shown here is derived from an EMBL/GenBank/DDBJ whole genome shotgun (WGS) entry which is preliminary data.</text>
</comment>
<dbReference type="Proteomes" id="UP000194873">
    <property type="component" value="Unassembled WGS sequence"/>
</dbReference>
<dbReference type="Pfam" id="PF00535">
    <property type="entry name" value="Glycos_transf_2"/>
    <property type="match status" value="1"/>
</dbReference>
<gene>
    <name evidence="2" type="ORF">BXP70_15110</name>
</gene>
<reference evidence="2 3" key="1">
    <citation type="submission" date="2017-01" db="EMBL/GenBank/DDBJ databases">
        <title>A new Hymenobacter.</title>
        <authorList>
            <person name="Liang Y."/>
            <person name="Feng F."/>
        </authorList>
    </citation>
    <scope>NUCLEOTIDE SEQUENCE [LARGE SCALE GENOMIC DNA]</scope>
    <source>
        <strain evidence="2">MIMBbqt21</strain>
    </source>
</reference>
<proteinExistence type="predicted"/>
<dbReference type="InterPro" id="IPR001173">
    <property type="entry name" value="Glyco_trans_2-like"/>
</dbReference>
<evidence type="ECO:0000313" key="3">
    <source>
        <dbReference type="Proteomes" id="UP000194873"/>
    </source>
</evidence>